<evidence type="ECO:0000256" key="1">
    <source>
        <dbReference type="SAM" id="MobiDB-lite"/>
    </source>
</evidence>
<dbReference type="AlphaFoldDB" id="A0AAD5RS11"/>
<proteinExistence type="predicted"/>
<gene>
    <name evidence="3" type="ORF">MKZ38_001313</name>
</gene>
<evidence type="ECO:0000256" key="2">
    <source>
        <dbReference type="SAM" id="SignalP"/>
    </source>
</evidence>
<accession>A0AAD5RS11</accession>
<organism evidence="3 4">
    <name type="scientific">Zalerion maritima</name>
    <dbReference type="NCBI Taxonomy" id="339359"/>
    <lineage>
        <taxon>Eukaryota</taxon>
        <taxon>Fungi</taxon>
        <taxon>Dikarya</taxon>
        <taxon>Ascomycota</taxon>
        <taxon>Pezizomycotina</taxon>
        <taxon>Sordariomycetes</taxon>
        <taxon>Lulworthiomycetidae</taxon>
        <taxon>Lulworthiales</taxon>
        <taxon>Lulworthiaceae</taxon>
        <taxon>Zalerion</taxon>
    </lineage>
</organism>
<comment type="caution">
    <text evidence="3">The sequence shown here is derived from an EMBL/GenBank/DDBJ whole genome shotgun (WGS) entry which is preliminary data.</text>
</comment>
<feature type="chain" id="PRO_5042196926" evidence="2">
    <location>
        <begin position="22"/>
        <end position="177"/>
    </location>
</feature>
<protein>
    <submittedName>
        <fullName evidence="3">Uncharacterized protein</fullName>
    </submittedName>
</protein>
<sequence>MKSRTIFIPVISLALIRHVSCFATPLIPTTAEEKSGPVERRHGWDGRVILEDGVELDLGTTGIEREPDIETIELRPDDLNGAAVAALGRKELPVVINVVKLPSRRPSPSSTGAAGLGETDGESKMVPSGQQACGEEEEEEEGTGARLFEIKEDSVEGEKRKGLRVQEKMGGRGVVFL</sequence>
<dbReference type="EMBL" id="JAKWBI020000134">
    <property type="protein sequence ID" value="KAJ2901880.1"/>
    <property type="molecule type" value="Genomic_DNA"/>
</dbReference>
<feature type="region of interest" description="Disordered" evidence="1">
    <location>
        <begin position="103"/>
        <end position="153"/>
    </location>
</feature>
<feature type="signal peptide" evidence="2">
    <location>
        <begin position="1"/>
        <end position="21"/>
    </location>
</feature>
<name>A0AAD5RS11_9PEZI</name>
<reference evidence="3" key="1">
    <citation type="submission" date="2022-07" db="EMBL/GenBank/DDBJ databases">
        <title>Draft genome sequence of Zalerion maritima ATCC 34329, a (micro)plastics degrading marine fungus.</title>
        <authorList>
            <person name="Paco A."/>
            <person name="Goncalves M.F.M."/>
            <person name="Rocha-Santos T.A.P."/>
            <person name="Alves A."/>
        </authorList>
    </citation>
    <scope>NUCLEOTIDE SEQUENCE</scope>
    <source>
        <strain evidence="3">ATCC 34329</strain>
    </source>
</reference>
<keyword evidence="4" id="KW-1185">Reference proteome</keyword>
<keyword evidence="2" id="KW-0732">Signal</keyword>
<dbReference type="Proteomes" id="UP001201980">
    <property type="component" value="Unassembled WGS sequence"/>
</dbReference>
<evidence type="ECO:0000313" key="4">
    <source>
        <dbReference type="Proteomes" id="UP001201980"/>
    </source>
</evidence>
<evidence type="ECO:0000313" key="3">
    <source>
        <dbReference type="EMBL" id="KAJ2901880.1"/>
    </source>
</evidence>